<feature type="repeat" description="WD" evidence="3">
    <location>
        <begin position="700"/>
        <end position="723"/>
    </location>
</feature>
<dbReference type="InterPro" id="IPR036322">
    <property type="entry name" value="WD40_repeat_dom_sf"/>
</dbReference>
<dbReference type="PANTHER" id="PTHR22847">
    <property type="entry name" value="WD40 REPEAT PROTEIN"/>
    <property type="match status" value="1"/>
</dbReference>
<proteinExistence type="predicted"/>
<evidence type="ECO:0000313" key="6">
    <source>
        <dbReference type="Proteomes" id="UP000076154"/>
    </source>
</evidence>
<evidence type="ECO:0000256" key="3">
    <source>
        <dbReference type="PROSITE-ProRule" id="PRU00221"/>
    </source>
</evidence>
<protein>
    <submittedName>
        <fullName evidence="5">F-box/WD repeat-containing protein pof11</fullName>
    </submittedName>
</protein>
<feature type="region of interest" description="Disordered" evidence="4">
    <location>
        <begin position="184"/>
        <end position="203"/>
    </location>
</feature>
<dbReference type="InterPro" id="IPR036047">
    <property type="entry name" value="F-box-like_dom_sf"/>
</dbReference>
<feature type="compositionally biased region" description="Low complexity" evidence="4">
    <location>
        <begin position="185"/>
        <end position="203"/>
    </location>
</feature>
<dbReference type="GO" id="GO:0042393">
    <property type="term" value="F:histone binding"/>
    <property type="evidence" value="ECO:0007669"/>
    <property type="project" value="TreeGrafter"/>
</dbReference>
<dbReference type="Gene3D" id="2.130.10.10">
    <property type="entry name" value="YVTN repeat-like/Quinoprotein amine dehydrogenase"/>
    <property type="match status" value="3"/>
</dbReference>
<feature type="region of interest" description="Disordered" evidence="4">
    <location>
        <begin position="484"/>
        <end position="559"/>
    </location>
</feature>
<keyword evidence="1 3" id="KW-0853">WD repeat</keyword>
<feature type="compositionally biased region" description="Low complexity" evidence="4">
    <location>
        <begin position="318"/>
        <end position="335"/>
    </location>
</feature>
<dbReference type="AlphaFoldDB" id="A0A369JMB4"/>
<accession>A0A369JMB4</accession>
<sequence>MSTLSPTMSANSRHRRYSSHPGFSHLLTTVLGSPFLTTNDLPELVDGTPVSVPHEYTITRPPSPTPTVDSSSFSFIQFDHDPSTPLRPQFKSILPRIWDVLSPARSRYFDIQAQYVDYSGLAPLDGEEGELIAIDDEACFFMDNSFGSRAVTGIDILALLPTELALHILILLCTPGVSPIPITRSNSSSGGTNSNGSTVVNSSESQDGLHTILSCLAVSKTWRTLASDNTIWRALFLASWPVDLTRHRPKAHHGQPSSTCTPGLGQCNSAGAKFPFHFTPSPISLKSPVFSTPPTPTPTRVARMKTGIKMNKRRVKKLLTPTSTLSSSSSSPSTPEVLNVLPIRNFMASTWHSNSSPSHFSRSRSASPSVSNSSAYPSTTTSPGSSASPSPRMSPHLTPTRSLPPSLAFPFPSPCQTQRRMHVPIRNTLSPSSQSYPSASIDPPVQASLAHAPLQISWYALYRDRLELEKRWNGTALAPLSPSAPIPVPIPTGVGSGGPRRRAVASPHGQPLGGQASSAPATAGMMGAGSSHHSLSHQQPRQPHVSSPMLSPSPSQHELRTPQIFTPSSLALSGHTDSVYCLEFDSRRIITGSRDRTIKVWSLRGGRLLGSFGGVAAVSGGEGGDQLVQGHSGSVLCLKFSADWDVDSDDESDCEDDVEVEREFGNGHVDVKGKGKAVDAARVAEMKGKGKSIKKARRGFMVSGSSDCSVCVWDLYTGRRIGAPSGEQAWGDHGEEEELEVKADVRAVLKGHAGGVLDLRIDKKWIVSCSKDTVIRVWNRKTLELCRTLRGHEGPVNAVGLQSGRIVSASGDGKMILWDIESGERIRTFEGHDRGLACIEFKVHSTFDLYAYRSFPTLLPIPFSEDLIVSGSNDCKIKVWSASTGECIRTLIGHEALVRALAFDPRCGRLVSASYDKSIKVWDLANGKLVREFKNAHTSHIFDVKFDAARIVSTSHDQKIVVLDFSQGLDTSLFV</sequence>
<dbReference type="GO" id="GO:0048188">
    <property type="term" value="C:Set1C/COMPASS complex"/>
    <property type="evidence" value="ECO:0007669"/>
    <property type="project" value="TreeGrafter"/>
</dbReference>
<feature type="repeat" description="WD" evidence="3">
    <location>
        <begin position="789"/>
        <end position="828"/>
    </location>
</feature>
<reference evidence="5" key="1">
    <citation type="submission" date="2018-04" db="EMBL/GenBank/DDBJ databases">
        <title>Whole genome sequencing of Hypsizygus marmoreus.</title>
        <authorList>
            <person name="Choi I.-G."/>
            <person name="Min B."/>
            <person name="Kim J.-G."/>
            <person name="Kim S."/>
            <person name="Oh Y.-L."/>
            <person name="Kong W.-S."/>
            <person name="Park H."/>
            <person name="Jeong J."/>
            <person name="Song E.-S."/>
        </authorList>
    </citation>
    <scope>NUCLEOTIDE SEQUENCE [LARGE SCALE GENOMIC DNA]</scope>
    <source>
        <strain evidence="5">51987-8</strain>
    </source>
</reference>
<dbReference type="PRINTS" id="PR00320">
    <property type="entry name" value="GPROTEINBRPT"/>
</dbReference>
<dbReference type="InterPro" id="IPR015943">
    <property type="entry name" value="WD40/YVTN_repeat-like_dom_sf"/>
</dbReference>
<dbReference type="InterPro" id="IPR020472">
    <property type="entry name" value="WD40_PAC1"/>
</dbReference>
<dbReference type="SMART" id="SM00320">
    <property type="entry name" value="WD40"/>
    <property type="match status" value="7"/>
</dbReference>
<dbReference type="Gene3D" id="1.20.1280.50">
    <property type="match status" value="1"/>
</dbReference>
<evidence type="ECO:0000256" key="4">
    <source>
        <dbReference type="SAM" id="MobiDB-lite"/>
    </source>
</evidence>
<feature type="repeat" description="WD" evidence="3">
    <location>
        <begin position="891"/>
        <end position="932"/>
    </location>
</feature>
<name>A0A369JMB4_HYPMA</name>
<feature type="repeat" description="WD" evidence="3">
    <location>
        <begin position="749"/>
        <end position="788"/>
    </location>
</feature>
<keyword evidence="6" id="KW-1185">Reference proteome</keyword>
<dbReference type="PROSITE" id="PS50294">
    <property type="entry name" value="WD_REPEATS_REGION"/>
    <property type="match status" value="3"/>
</dbReference>
<dbReference type="Proteomes" id="UP000076154">
    <property type="component" value="Unassembled WGS sequence"/>
</dbReference>
<feature type="repeat" description="WD" evidence="3">
    <location>
        <begin position="572"/>
        <end position="611"/>
    </location>
</feature>
<feature type="compositionally biased region" description="Polar residues" evidence="4">
    <location>
        <begin position="531"/>
        <end position="556"/>
    </location>
</feature>
<evidence type="ECO:0000256" key="1">
    <source>
        <dbReference type="ARBA" id="ARBA00022574"/>
    </source>
</evidence>
<dbReference type="SUPFAM" id="SSF81383">
    <property type="entry name" value="F-box domain"/>
    <property type="match status" value="1"/>
</dbReference>
<dbReference type="InParanoid" id="A0A369JMB4"/>
<dbReference type="InterPro" id="IPR001680">
    <property type="entry name" value="WD40_rpt"/>
</dbReference>
<evidence type="ECO:0000256" key="2">
    <source>
        <dbReference type="ARBA" id="ARBA00022737"/>
    </source>
</evidence>
<dbReference type="PROSITE" id="PS50082">
    <property type="entry name" value="WD_REPEATS_2"/>
    <property type="match status" value="6"/>
</dbReference>
<dbReference type="STRING" id="39966.A0A369JMB4"/>
<dbReference type="PROSITE" id="PS00678">
    <property type="entry name" value="WD_REPEATS_1"/>
    <property type="match status" value="2"/>
</dbReference>
<keyword evidence="2" id="KW-0677">Repeat</keyword>
<dbReference type="PANTHER" id="PTHR22847:SF745">
    <property type="entry name" value="F-BOX_WD REPEAT-CONTAINING PROTEIN 7"/>
    <property type="match status" value="1"/>
</dbReference>
<dbReference type="CDD" id="cd00200">
    <property type="entry name" value="WD40"/>
    <property type="match status" value="1"/>
</dbReference>
<organism evidence="5 6">
    <name type="scientific">Hypsizygus marmoreus</name>
    <name type="common">White beech mushroom</name>
    <name type="synonym">Agaricus marmoreus</name>
    <dbReference type="NCBI Taxonomy" id="39966"/>
    <lineage>
        <taxon>Eukaryota</taxon>
        <taxon>Fungi</taxon>
        <taxon>Dikarya</taxon>
        <taxon>Basidiomycota</taxon>
        <taxon>Agaricomycotina</taxon>
        <taxon>Agaricomycetes</taxon>
        <taxon>Agaricomycetidae</taxon>
        <taxon>Agaricales</taxon>
        <taxon>Tricholomatineae</taxon>
        <taxon>Lyophyllaceae</taxon>
        <taxon>Hypsizygus</taxon>
    </lineage>
</organism>
<feature type="region of interest" description="Disordered" evidence="4">
    <location>
        <begin position="309"/>
        <end position="336"/>
    </location>
</feature>
<gene>
    <name evidence="5" type="primary">pof11_0</name>
    <name evidence="5" type="ORF">Hypma_009412</name>
</gene>
<dbReference type="Pfam" id="PF00400">
    <property type="entry name" value="WD40"/>
    <property type="match status" value="5"/>
</dbReference>
<feature type="compositionally biased region" description="Low complexity" evidence="4">
    <location>
        <begin position="353"/>
        <end position="395"/>
    </location>
</feature>
<evidence type="ECO:0000313" key="5">
    <source>
        <dbReference type="EMBL" id="RDB23371.1"/>
    </source>
</evidence>
<feature type="repeat" description="WD" evidence="3">
    <location>
        <begin position="867"/>
        <end position="890"/>
    </location>
</feature>
<feature type="region of interest" description="Disordered" evidence="4">
    <location>
        <begin position="353"/>
        <end position="416"/>
    </location>
</feature>
<dbReference type="EMBL" id="LUEZ02000046">
    <property type="protein sequence ID" value="RDB23371.1"/>
    <property type="molecule type" value="Genomic_DNA"/>
</dbReference>
<dbReference type="InterPro" id="IPR019775">
    <property type="entry name" value="WD40_repeat_CS"/>
</dbReference>
<dbReference type="OrthoDB" id="19711at2759"/>
<dbReference type="SUPFAM" id="SSF50978">
    <property type="entry name" value="WD40 repeat-like"/>
    <property type="match status" value="1"/>
</dbReference>
<comment type="caution">
    <text evidence="5">The sequence shown here is derived from an EMBL/GenBank/DDBJ whole genome shotgun (WGS) entry which is preliminary data.</text>
</comment>